<dbReference type="RefSeq" id="XP_013757933.1">
    <property type="nucleotide sequence ID" value="XM_013902479.1"/>
</dbReference>
<proteinExistence type="predicted"/>
<evidence type="ECO:0000259" key="2">
    <source>
        <dbReference type="PROSITE" id="PS50157"/>
    </source>
</evidence>
<evidence type="ECO:0000313" key="4">
    <source>
        <dbReference type="Proteomes" id="UP000054408"/>
    </source>
</evidence>
<reference evidence="3 4" key="1">
    <citation type="submission" date="2010-05" db="EMBL/GenBank/DDBJ databases">
        <title>The Genome Sequence of Thecamonas trahens ATCC 50062.</title>
        <authorList>
            <consortium name="The Broad Institute Genome Sequencing Platform"/>
            <person name="Russ C."/>
            <person name="Cuomo C."/>
            <person name="Shea T."/>
            <person name="Young S.K."/>
            <person name="Zeng Q."/>
            <person name="Koehrsen M."/>
            <person name="Haas B."/>
            <person name="Borodovsky M."/>
            <person name="Guigo R."/>
            <person name="Alvarado L."/>
            <person name="Berlin A."/>
            <person name="Bochicchio J."/>
            <person name="Borenstein D."/>
            <person name="Chapman S."/>
            <person name="Chen Z."/>
            <person name="Freedman E."/>
            <person name="Gellesch M."/>
            <person name="Goldberg J."/>
            <person name="Griggs A."/>
            <person name="Gujja S."/>
            <person name="Heilman E."/>
            <person name="Heiman D."/>
            <person name="Hepburn T."/>
            <person name="Howarth C."/>
            <person name="Jen D."/>
            <person name="Larson L."/>
            <person name="Mehta T."/>
            <person name="Park D."/>
            <person name="Pearson M."/>
            <person name="Roberts A."/>
            <person name="Saif S."/>
            <person name="Shenoy N."/>
            <person name="Sisk P."/>
            <person name="Stolte C."/>
            <person name="Sykes S."/>
            <person name="Thomson T."/>
            <person name="Walk T."/>
            <person name="White J."/>
            <person name="Yandava C."/>
            <person name="Burger G."/>
            <person name="Gray M.W."/>
            <person name="Holland P.W.H."/>
            <person name="King N."/>
            <person name="Lang F.B.F."/>
            <person name="Roger A.J."/>
            <person name="Ruiz-Trillo I."/>
            <person name="Lander E."/>
            <person name="Nusbaum C."/>
        </authorList>
    </citation>
    <scope>NUCLEOTIDE SEQUENCE [LARGE SCALE GENOMIC DNA]</scope>
    <source>
        <strain evidence="3 4">ATCC 50062</strain>
    </source>
</reference>
<dbReference type="InterPro" id="IPR013087">
    <property type="entry name" value="Znf_C2H2_type"/>
</dbReference>
<sequence>MHRAESHPPRQTHHDAELLHKYIRRFQCTGSGGKPFGQGPLASYRTSWCGGMVNMAALQSKPSEQSISFVCPCPGCGYSAPSSEDLIQHHHYAHTHQHAEPSSAWALWTR</sequence>
<dbReference type="Proteomes" id="UP000054408">
    <property type="component" value="Unassembled WGS sequence"/>
</dbReference>
<dbReference type="AlphaFoldDB" id="A0A0L0DA33"/>
<protein>
    <recommendedName>
        <fullName evidence="2">C2H2-type domain-containing protein</fullName>
    </recommendedName>
</protein>
<keyword evidence="1" id="KW-0479">Metal-binding</keyword>
<dbReference type="OrthoDB" id="3231855at2759"/>
<keyword evidence="4" id="KW-1185">Reference proteome</keyword>
<dbReference type="PROSITE" id="PS50157">
    <property type="entry name" value="ZINC_FINGER_C2H2_2"/>
    <property type="match status" value="1"/>
</dbReference>
<feature type="domain" description="C2H2-type" evidence="2">
    <location>
        <begin position="69"/>
        <end position="101"/>
    </location>
</feature>
<dbReference type="GeneID" id="25564656"/>
<evidence type="ECO:0000313" key="3">
    <source>
        <dbReference type="EMBL" id="KNC49214.1"/>
    </source>
</evidence>
<dbReference type="GO" id="GO:0008270">
    <property type="term" value="F:zinc ion binding"/>
    <property type="evidence" value="ECO:0007669"/>
    <property type="project" value="UniProtKB-KW"/>
</dbReference>
<keyword evidence="1" id="KW-0863">Zinc-finger</keyword>
<evidence type="ECO:0000256" key="1">
    <source>
        <dbReference type="PROSITE-ProRule" id="PRU00042"/>
    </source>
</evidence>
<dbReference type="EMBL" id="GL349454">
    <property type="protein sequence ID" value="KNC49214.1"/>
    <property type="molecule type" value="Genomic_DNA"/>
</dbReference>
<gene>
    <name evidence="3" type="ORF">AMSG_05199</name>
</gene>
<name>A0A0L0DA33_THETB</name>
<keyword evidence="1" id="KW-0862">Zinc</keyword>
<organism evidence="3 4">
    <name type="scientific">Thecamonas trahens ATCC 50062</name>
    <dbReference type="NCBI Taxonomy" id="461836"/>
    <lineage>
        <taxon>Eukaryota</taxon>
        <taxon>Apusozoa</taxon>
        <taxon>Apusomonadida</taxon>
        <taxon>Apusomonadidae</taxon>
        <taxon>Thecamonas</taxon>
    </lineage>
</organism>
<accession>A0A0L0DA33</accession>